<dbReference type="InterPro" id="IPR000182">
    <property type="entry name" value="GNAT_dom"/>
</dbReference>
<dbReference type="EMBL" id="JXLP01000014">
    <property type="protein sequence ID" value="KIL77460.1"/>
    <property type="molecule type" value="Genomic_DNA"/>
</dbReference>
<proteinExistence type="predicted"/>
<dbReference type="InterPro" id="IPR016181">
    <property type="entry name" value="Acyl_CoA_acyltransferase"/>
</dbReference>
<keyword evidence="3" id="KW-1185">Reference proteome</keyword>
<gene>
    <name evidence="2" type="ORF">SD77_1446</name>
</gene>
<protein>
    <recommendedName>
        <fullName evidence="1">N-acetyltransferase domain-containing protein</fullName>
    </recommendedName>
</protein>
<accession>A0ABR5AS71</accession>
<organism evidence="2 3">
    <name type="scientific">Bacillus badius</name>
    <dbReference type="NCBI Taxonomy" id="1455"/>
    <lineage>
        <taxon>Bacteria</taxon>
        <taxon>Bacillati</taxon>
        <taxon>Bacillota</taxon>
        <taxon>Bacilli</taxon>
        <taxon>Bacillales</taxon>
        <taxon>Bacillaceae</taxon>
        <taxon>Pseudobacillus</taxon>
    </lineage>
</organism>
<dbReference type="RefSeq" id="WP_041114137.1">
    <property type="nucleotide sequence ID" value="NZ_JARLVI010000023.1"/>
</dbReference>
<dbReference type="PANTHER" id="PTHR43792">
    <property type="entry name" value="GNAT FAMILY, PUTATIVE (AFU_ORTHOLOGUE AFUA_3G00765)-RELATED-RELATED"/>
    <property type="match status" value="1"/>
</dbReference>
<evidence type="ECO:0000313" key="3">
    <source>
        <dbReference type="Proteomes" id="UP000031982"/>
    </source>
</evidence>
<dbReference type="PANTHER" id="PTHR43792:SF1">
    <property type="entry name" value="N-ACETYLTRANSFERASE DOMAIN-CONTAINING PROTEIN"/>
    <property type="match status" value="1"/>
</dbReference>
<name>A0ABR5AS71_BACBA</name>
<dbReference type="Proteomes" id="UP000031982">
    <property type="component" value="Unassembled WGS sequence"/>
</dbReference>
<dbReference type="PROSITE" id="PS51186">
    <property type="entry name" value="GNAT"/>
    <property type="match status" value="1"/>
</dbReference>
<sequence length="178" mass="20728">MKKNNINDNDIILEDLQPSHAIHLYEMMQDDRIYTYIPENAPAAVETLKEKYKMFSKGSLRKEEVWLNYAIYLSSEKLYIGTLQATVQLDKRIISIAYILDPKKWGAGYAKKALSIMLQNSKEQFGHFDYYAYIDTRNERSINLVKSLGFKCVEYIENADYFKGSSSNEFVYAKISNK</sequence>
<feature type="domain" description="N-acetyltransferase" evidence="1">
    <location>
        <begin position="11"/>
        <end position="178"/>
    </location>
</feature>
<evidence type="ECO:0000313" key="2">
    <source>
        <dbReference type="EMBL" id="KIL77460.1"/>
    </source>
</evidence>
<evidence type="ECO:0000259" key="1">
    <source>
        <dbReference type="PROSITE" id="PS51186"/>
    </source>
</evidence>
<dbReference type="GeneID" id="92778091"/>
<dbReference type="Gene3D" id="3.40.630.30">
    <property type="match status" value="1"/>
</dbReference>
<reference evidence="2 3" key="1">
    <citation type="submission" date="2015-01" db="EMBL/GenBank/DDBJ databases">
        <title>Genome Assembly of Bacillus badius MTCC 1458.</title>
        <authorList>
            <person name="Verma A."/>
            <person name="Khatri I."/>
            <person name="Mual P."/>
            <person name="Subramanian S."/>
            <person name="Krishnamurthi S."/>
        </authorList>
    </citation>
    <scope>NUCLEOTIDE SEQUENCE [LARGE SCALE GENOMIC DNA]</scope>
    <source>
        <strain evidence="2 3">MTCC 1458</strain>
    </source>
</reference>
<comment type="caution">
    <text evidence="2">The sequence shown here is derived from an EMBL/GenBank/DDBJ whole genome shotgun (WGS) entry which is preliminary data.</text>
</comment>
<dbReference type="SUPFAM" id="SSF55729">
    <property type="entry name" value="Acyl-CoA N-acyltransferases (Nat)"/>
    <property type="match status" value="1"/>
</dbReference>
<dbReference type="Pfam" id="PF13302">
    <property type="entry name" value="Acetyltransf_3"/>
    <property type="match status" value="1"/>
</dbReference>
<dbReference type="InterPro" id="IPR051531">
    <property type="entry name" value="N-acetyltransferase"/>
</dbReference>